<evidence type="ECO:0000313" key="3">
    <source>
        <dbReference type="Proteomes" id="UP001332192"/>
    </source>
</evidence>
<protein>
    <submittedName>
        <fullName evidence="2">P1 family peptidase</fullName>
    </submittedName>
</protein>
<name>A0ABZ1BW02_9FIRM</name>
<dbReference type="CDD" id="cd02253">
    <property type="entry name" value="DmpA"/>
    <property type="match status" value="1"/>
</dbReference>
<dbReference type="InterPro" id="IPR016117">
    <property type="entry name" value="ArgJ-like_dom_sf"/>
</dbReference>
<evidence type="ECO:0000313" key="2">
    <source>
        <dbReference type="EMBL" id="WRP16288.1"/>
    </source>
</evidence>
<dbReference type="PANTHER" id="PTHR36512">
    <property type="entry name" value="D-AMINOPEPTIDASE"/>
    <property type="match status" value="1"/>
</dbReference>
<evidence type="ECO:0000256" key="1">
    <source>
        <dbReference type="ARBA" id="ARBA00007068"/>
    </source>
</evidence>
<keyword evidence="3" id="KW-1185">Reference proteome</keyword>
<organism evidence="2 3">
    <name type="scientific">Carboxydichorda subterranea</name>
    <dbReference type="NCBI Taxonomy" id="3109565"/>
    <lineage>
        <taxon>Bacteria</taxon>
        <taxon>Bacillati</taxon>
        <taxon>Bacillota</taxon>
        <taxon>Limnochordia</taxon>
        <taxon>Limnochordales</taxon>
        <taxon>Geochordaceae</taxon>
        <taxon>Carboxydichorda</taxon>
    </lineage>
</organism>
<dbReference type="PANTHER" id="PTHR36512:SF3">
    <property type="entry name" value="BLR5678 PROTEIN"/>
    <property type="match status" value="1"/>
</dbReference>
<dbReference type="Gene3D" id="3.60.70.12">
    <property type="entry name" value="L-amino peptidase D-ALA esterase/amidase"/>
    <property type="match status" value="1"/>
</dbReference>
<dbReference type="SUPFAM" id="SSF56266">
    <property type="entry name" value="DmpA/ArgJ-like"/>
    <property type="match status" value="1"/>
</dbReference>
<dbReference type="EMBL" id="CP141615">
    <property type="protein sequence ID" value="WRP16288.1"/>
    <property type="molecule type" value="Genomic_DNA"/>
</dbReference>
<proteinExistence type="inferred from homology"/>
<sequence length="379" mass="39503">MGNGRPRAREWGLRLGVLPPGPRNAITDVEGVAVGHTTLWMGEGPLVEGVGPVRTGVTVILPHRGNLYLEKVPAAQFTFNGYGKATGLAQIDETGTIESPIAVTSTLNVARVADALVSHCLEQNPGVGRVLGTFSPVVAEIYDGFLSDARGRHVREQHVREAIRSASTGPVEEGCVGAGTGAMAFGWKGGVGTSSRVLPASHGGWTVGSLVVTNFAGVLTIQGLPVGPLLGHMPLDLPAREADGQPHEGGSVIVVLATDAPLSPRNLHRLARRGVIGLARTGFFGTHTSGDFVLAFSTAVRIPHAARLPSGQESLVLPGTGEVRNEATSALFLAAAEATEEAVLNALFRATTVVGRDGHRAEALDLEKLRELLGNLVSR</sequence>
<dbReference type="InterPro" id="IPR005321">
    <property type="entry name" value="Peptidase_S58_DmpA"/>
</dbReference>
<accession>A0ABZ1BW02</accession>
<reference evidence="2 3" key="1">
    <citation type="journal article" date="2024" name="Front. Microbiol.">
        <title>Novel thermophilic genera Geochorda gen. nov. and Carboxydochorda gen. nov. from the deep terrestrial subsurface reveal the ecophysiological diversity in the class Limnochordia.</title>
        <authorList>
            <person name="Karnachuk O.V."/>
            <person name="Lukina A.P."/>
            <person name="Avakyan M.R."/>
            <person name="Kadnikov V.V."/>
            <person name="Begmatov S."/>
            <person name="Beletsky A.V."/>
            <person name="Vlasova K.G."/>
            <person name="Novikov A.A."/>
            <person name="Shcherbakova V.A."/>
            <person name="Mardanov A.V."/>
            <person name="Ravin N.V."/>
        </authorList>
    </citation>
    <scope>NUCLEOTIDE SEQUENCE [LARGE SCALE GENOMIC DNA]</scope>
    <source>
        <strain evidence="2 3">L945</strain>
    </source>
</reference>
<comment type="similarity">
    <text evidence="1">Belongs to the peptidase S58 family.</text>
</comment>
<dbReference type="Pfam" id="PF03576">
    <property type="entry name" value="Peptidase_S58"/>
    <property type="match status" value="1"/>
</dbReference>
<gene>
    <name evidence="2" type="ORF">U7230_09255</name>
</gene>
<dbReference type="RefSeq" id="WP_324715560.1">
    <property type="nucleotide sequence ID" value="NZ_CP141615.1"/>
</dbReference>
<dbReference type="Proteomes" id="UP001332192">
    <property type="component" value="Chromosome"/>
</dbReference>